<evidence type="ECO:0000256" key="4">
    <source>
        <dbReference type="ARBA" id="ARBA00022900"/>
    </source>
</evidence>
<feature type="region of interest" description="Disordered" evidence="6">
    <location>
        <begin position="24"/>
        <end position="75"/>
    </location>
</feature>
<dbReference type="PRINTS" id="PR00759">
    <property type="entry name" value="BASICPTASE"/>
</dbReference>
<evidence type="ECO:0000256" key="5">
    <source>
        <dbReference type="ARBA" id="ARBA00023157"/>
    </source>
</evidence>
<dbReference type="FunFam" id="4.10.410.10:FF:000017">
    <property type="entry name" value="papilin isoform X2"/>
    <property type="match status" value="1"/>
</dbReference>
<dbReference type="InterPro" id="IPR050098">
    <property type="entry name" value="TFPI/VKTCI-like"/>
</dbReference>
<dbReference type="InterPro" id="IPR036880">
    <property type="entry name" value="Kunitz_BPTI_sf"/>
</dbReference>
<dbReference type="CDD" id="cd00109">
    <property type="entry name" value="Kunitz-type"/>
    <property type="match status" value="1"/>
</dbReference>
<evidence type="ECO:0000259" key="8">
    <source>
        <dbReference type="PROSITE" id="PS50279"/>
    </source>
</evidence>
<dbReference type="GO" id="GO:0005615">
    <property type="term" value="C:extracellular space"/>
    <property type="evidence" value="ECO:0007669"/>
    <property type="project" value="TreeGrafter"/>
</dbReference>
<evidence type="ECO:0000256" key="6">
    <source>
        <dbReference type="SAM" id="MobiDB-lite"/>
    </source>
</evidence>
<dbReference type="GO" id="GO:0004867">
    <property type="term" value="F:serine-type endopeptidase inhibitor activity"/>
    <property type="evidence" value="ECO:0007669"/>
    <property type="project" value="UniProtKB-KW"/>
</dbReference>
<dbReference type="InParanoid" id="A0A6I8UXI9"/>
<evidence type="ECO:0000313" key="9">
    <source>
        <dbReference type="Proteomes" id="UP000001819"/>
    </source>
</evidence>
<dbReference type="PROSITE" id="PS50279">
    <property type="entry name" value="BPTI_KUNITZ_2"/>
    <property type="match status" value="1"/>
</dbReference>
<sequence>MRMTQLLCFGATLLLFSLMQQTQAAATSSKNSNNPGIVAQIQPNPVGNQAPNPTTVKPQQQRQQQDAKCLQPLDPGPCRMSLDRFYYNKDTNSCQTFKFGGCRGNDNRWGFRQTCEDACLIKK</sequence>
<dbReference type="FunCoup" id="A0A6I8UXI9">
    <property type="interactions" value="41"/>
</dbReference>
<dbReference type="SMART" id="SM00131">
    <property type="entry name" value="KU"/>
    <property type="match status" value="1"/>
</dbReference>
<keyword evidence="3 10" id="KW-0646">Protease inhibitor</keyword>
<evidence type="ECO:0000313" key="10">
    <source>
        <dbReference type="RefSeq" id="XP_002132688.2"/>
    </source>
</evidence>
<keyword evidence="4 10" id="KW-0722">Serine protease inhibitor</keyword>
<dbReference type="KEGG" id="dpo:6902962"/>
<dbReference type="Proteomes" id="UP000001819">
    <property type="component" value="Chromosome 4"/>
</dbReference>
<feature type="compositionally biased region" description="Polar residues" evidence="6">
    <location>
        <begin position="24"/>
        <end position="58"/>
    </location>
</feature>
<dbReference type="Gene3D" id="4.10.410.10">
    <property type="entry name" value="Pancreatic trypsin inhibitor Kunitz domain"/>
    <property type="match status" value="1"/>
</dbReference>
<feature type="chain" id="PRO_5026249544" evidence="7">
    <location>
        <begin position="25"/>
        <end position="123"/>
    </location>
</feature>
<gene>
    <name evidence="10" type="primary">LOC6902962</name>
</gene>
<reference evidence="10" key="1">
    <citation type="submission" date="2025-08" db="UniProtKB">
        <authorList>
            <consortium name="RefSeq"/>
        </authorList>
    </citation>
    <scope>IDENTIFICATION</scope>
    <source>
        <strain evidence="10">MV-25-SWS-2005</strain>
        <tissue evidence="10">Whole body</tissue>
    </source>
</reference>
<accession>A0A6I8UXI9</accession>
<keyword evidence="2" id="KW-0964">Secreted</keyword>
<dbReference type="PANTHER" id="PTHR10083">
    <property type="entry name" value="KUNITZ-TYPE PROTEASE INHIBITOR-RELATED"/>
    <property type="match status" value="1"/>
</dbReference>
<organism evidence="9 10">
    <name type="scientific">Drosophila pseudoobscura pseudoobscura</name>
    <name type="common">Fruit fly</name>
    <dbReference type="NCBI Taxonomy" id="46245"/>
    <lineage>
        <taxon>Eukaryota</taxon>
        <taxon>Metazoa</taxon>
        <taxon>Ecdysozoa</taxon>
        <taxon>Arthropoda</taxon>
        <taxon>Hexapoda</taxon>
        <taxon>Insecta</taxon>
        <taxon>Pterygota</taxon>
        <taxon>Neoptera</taxon>
        <taxon>Endopterygota</taxon>
        <taxon>Diptera</taxon>
        <taxon>Brachycera</taxon>
        <taxon>Muscomorpha</taxon>
        <taxon>Ephydroidea</taxon>
        <taxon>Drosophilidae</taxon>
        <taxon>Drosophila</taxon>
        <taxon>Sophophora</taxon>
    </lineage>
</organism>
<protein>
    <submittedName>
        <fullName evidence="10">Kunitz-type serine protease inhibitor Hg1</fullName>
    </submittedName>
</protein>
<dbReference type="Pfam" id="PF00014">
    <property type="entry name" value="Kunitz_BPTI"/>
    <property type="match status" value="1"/>
</dbReference>
<dbReference type="SUPFAM" id="SSF57362">
    <property type="entry name" value="BPTI-like"/>
    <property type="match status" value="1"/>
</dbReference>
<dbReference type="InterPro" id="IPR002223">
    <property type="entry name" value="Kunitz_BPTI"/>
</dbReference>
<dbReference type="AlphaFoldDB" id="A0A6I8UXI9"/>
<evidence type="ECO:0000256" key="2">
    <source>
        <dbReference type="ARBA" id="ARBA00022525"/>
    </source>
</evidence>
<evidence type="ECO:0000256" key="7">
    <source>
        <dbReference type="SAM" id="SignalP"/>
    </source>
</evidence>
<comment type="subcellular location">
    <subcellularLocation>
        <location evidence="1">Secreted</location>
    </subcellularLocation>
</comment>
<keyword evidence="5" id="KW-1015">Disulfide bond</keyword>
<proteinExistence type="predicted"/>
<keyword evidence="9" id="KW-1185">Reference proteome</keyword>
<evidence type="ECO:0000256" key="3">
    <source>
        <dbReference type="ARBA" id="ARBA00022690"/>
    </source>
</evidence>
<keyword evidence="7" id="KW-0732">Signal</keyword>
<dbReference type="RefSeq" id="XP_002132688.2">
    <property type="nucleotide sequence ID" value="XM_002132652.3"/>
</dbReference>
<feature type="signal peptide" evidence="7">
    <location>
        <begin position="1"/>
        <end position="24"/>
    </location>
</feature>
<name>A0A6I8UXI9_DROPS</name>
<dbReference type="PANTHER" id="PTHR10083:SF381">
    <property type="entry name" value="BPTI_KUNITZ INHIBITOR DOMAIN-CONTAINING PROTEIN"/>
    <property type="match status" value="1"/>
</dbReference>
<dbReference type="ExpressionAtlas" id="A0A6I8UXI9">
    <property type="expression patterns" value="baseline"/>
</dbReference>
<evidence type="ECO:0000256" key="1">
    <source>
        <dbReference type="ARBA" id="ARBA00004613"/>
    </source>
</evidence>
<feature type="domain" description="BPTI/Kunitz inhibitor" evidence="8">
    <location>
        <begin position="69"/>
        <end position="119"/>
    </location>
</feature>